<name>A0A949TW14_9CLOT</name>
<dbReference type="RefSeq" id="WP_218319535.1">
    <property type="nucleotide sequence ID" value="NZ_JAEEGC010000026.1"/>
</dbReference>
<evidence type="ECO:0000313" key="2">
    <source>
        <dbReference type="Proteomes" id="UP000694308"/>
    </source>
</evidence>
<organism evidence="1 2">
    <name type="scientific">Clostridium thailandense</name>
    <dbReference type="NCBI Taxonomy" id="2794346"/>
    <lineage>
        <taxon>Bacteria</taxon>
        <taxon>Bacillati</taxon>
        <taxon>Bacillota</taxon>
        <taxon>Clostridia</taxon>
        <taxon>Eubacteriales</taxon>
        <taxon>Clostridiaceae</taxon>
        <taxon>Clostridium</taxon>
    </lineage>
</organism>
<evidence type="ECO:0000313" key="1">
    <source>
        <dbReference type="EMBL" id="MBV7272500.1"/>
    </source>
</evidence>
<reference evidence="1" key="1">
    <citation type="submission" date="2020-12" db="EMBL/GenBank/DDBJ databases">
        <title>Clostridium thailandense sp. nov., a novel acetogenic bacterium isolated from peat land soil in Thailand.</title>
        <authorList>
            <person name="Chaikitkaew S."/>
            <person name="Birkeland N.K."/>
        </authorList>
    </citation>
    <scope>NUCLEOTIDE SEQUENCE</scope>
    <source>
        <strain evidence="1">PL3</strain>
    </source>
</reference>
<dbReference type="Proteomes" id="UP000694308">
    <property type="component" value="Unassembled WGS sequence"/>
</dbReference>
<gene>
    <name evidence="1" type="ORF">I6U48_06165</name>
</gene>
<accession>A0A949TW14</accession>
<sequence length="60" mass="6687">MENKIEAERIERLIKIGSIFESIGVTSVELAENIKEHIESCPGGKACLEKLISKQNIENC</sequence>
<protein>
    <submittedName>
        <fullName evidence="1">Uncharacterized protein</fullName>
    </submittedName>
</protein>
<dbReference type="EMBL" id="JAEEGC010000026">
    <property type="protein sequence ID" value="MBV7272500.1"/>
    <property type="molecule type" value="Genomic_DNA"/>
</dbReference>
<comment type="caution">
    <text evidence="1">The sequence shown here is derived from an EMBL/GenBank/DDBJ whole genome shotgun (WGS) entry which is preliminary data.</text>
</comment>
<dbReference type="AlphaFoldDB" id="A0A949TW14"/>
<keyword evidence="2" id="KW-1185">Reference proteome</keyword>
<proteinExistence type="predicted"/>